<dbReference type="Pfam" id="PF26130">
    <property type="entry name" value="PB1-like"/>
    <property type="match status" value="1"/>
</dbReference>
<proteinExistence type="predicted"/>
<dbReference type="OrthoDB" id="1305134at2759"/>
<comment type="caution">
    <text evidence="2">The sequence shown here is derived from an EMBL/GenBank/DDBJ whole genome shotgun (WGS) entry which is preliminary data.</text>
</comment>
<feature type="domain" description="PB1-like" evidence="1">
    <location>
        <begin position="3"/>
        <end position="104"/>
    </location>
</feature>
<dbReference type="AlphaFoldDB" id="A0A2G2WK52"/>
<name>A0A2G2WK52_CAPBA</name>
<dbReference type="InterPro" id="IPR058594">
    <property type="entry name" value="PB1-like_dom_pln"/>
</dbReference>
<organism evidence="2 3">
    <name type="scientific">Capsicum baccatum</name>
    <name type="common">Peruvian pepper</name>
    <dbReference type="NCBI Taxonomy" id="33114"/>
    <lineage>
        <taxon>Eukaryota</taxon>
        <taxon>Viridiplantae</taxon>
        <taxon>Streptophyta</taxon>
        <taxon>Embryophyta</taxon>
        <taxon>Tracheophyta</taxon>
        <taxon>Spermatophyta</taxon>
        <taxon>Magnoliopsida</taxon>
        <taxon>eudicotyledons</taxon>
        <taxon>Gunneridae</taxon>
        <taxon>Pentapetalae</taxon>
        <taxon>asterids</taxon>
        <taxon>lamiids</taxon>
        <taxon>Solanales</taxon>
        <taxon>Solanaceae</taxon>
        <taxon>Solanoideae</taxon>
        <taxon>Capsiceae</taxon>
        <taxon>Capsicum</taxon>
    </lineage>
</organism>
<accession>A0A2G2WK52</accession>
<sequence>MISEVVIIYHYGGYFKFRPSKEYVNGHLMNTTMDIDFMSYINLLDDLKKHCKFTVLDGDKFFYLRGDKIMNDYDGLIECCDDSDVKDMLSSYKMHKKKPIEIYTLSKNYDIFENTSLEENNYRDNVSEEVNEAAEENEPTNFAGYNSWCVLCPNGSIAFLNAPSPGSTCVECGATHLKAIVDSKSKMVQRLFNNTIEQEKEGAKD</sequence>
<reference evidence="3" key="2">
    <citation type="journal article" date="2017" name="J. Anim. Genet.">
        <title>Multiple reference genome sequences of hot pepper reveal the massive evolution of plant disease resistance genes by retroduplication.</title>
        <authorList>
            <person name="Kim S."/>
            <person name="Park J."/>
            <person name="Yeom S.-I."/>
            <person name="Kim Y.-M."/>
            <person name="Seo E."/>
            <person name="Kim K.-T."/>
            <person name="Kim M.-S."/>
            <person name="Lee J.M."/>
            <person name="Cheong K."/>
            <person name="Shin H.-S."/>
            <person name="Kim S.-B."/>
            <person name="Han K."/>
            <person name="Lee J."/>
            <person name="Park M."/>
            <person name="Lee H.-A."/>
            <person name="Lee H.-Y."/>
            <person name="Lee Y."/>
            <person name="Oh S."/>
            <person name="Lee J.H."/>
            <person name="Choi E."/>
            <person name="Choi E."/>
            <person name="Lee S.E."/>
            <person name="Jeon J."/>
            <person name="Kim H."/>
            <person name="Choi G."/>
            <person name="Song H."/>
            <person name="Lee J."/>
            <person name="Lee S.-C."/>
            <person name="Kwon J.-K."/>
            <person name="Lee H.-Y."/>
            <person name="Koo N."/>
            <person name="Hong Y."/>
            <person name="Kim R.W."/>
            <person name="Kang W.-H."/>
            <person name="Huh J.H."/>
            <person name="Kang B.-C."/>
            <person name="Yang T.-J."/>
            <person name="Lee Y.-H."/>
            <person name="Bennetzen J.L."/>
            <person name="Choi D."/>
        </authorList>
    </citation>
    <scope>NUCLEOTIDE SEQUENCE [LARGE SCALE GENOMIC DNA]</scope>
    <source>
        <strain evidence="3">cv. PBC81</strain>
    </source>
</reference>
<evidence type="ECO:0000259" key="1">
    <source>
        <dbReference type="Pfam" id="PF26130"/>
    </source>
</evidence>
<dbReference type="Proteomes" id="UP000224567">
    <property type="component" value="Unassembled WGS sequence"/>
</dbReference>
<keyword evidence="3" id="KW-1185">Reference proteome</keyword>
<protein>
    <recommendedName>
        <fullName evidence="1">PB1-like domain-containing protein</fullName>
    </recommendedName>
</protein>
<dbReference type="EMBL" id="MLFT02000006">
    <property type="protein sequence ID" value="PHT45625.1"/>
    <property type="molecule type" value="Genomic_DNA"/>
</dbReference>
<reference evidence="2 3" key="1">
    <citation type="journal article" date="2017" name="Genome Biol.">
        <title>New reference genome sequences of hot pepper reveal the massive evolution of plant disease-resistance genes by retroduplication.</title>
        <authorList>
            <person name="Kim S."/>
            <person name="Park J."/>
            <person name="Yeom S.I."/>
            <person name="Kim Y.M."/>
            <person name="Seo E."/>
            <person name="Kim K.T."/>
            <person name="Kim M.S."/>
            <person name="Lee J.M."/>
            <person name="Cheong K."/>
            <person name="Shin H.S."/>
            <person name="Kim S.B."/>
            <person name="Han K."/>
            <person name="Lee J."/>
            <person name="Park M."/>
            <person name="Lee H.A."/>
            <person name="Lee H.Y."/>
            <person name="Lee Y."/>
            <person name="Oh S."/>
            <person name="Lee J.H."/>
            <person name="Choi E."/>
            <person name="Choi E."/>
            <person name="Lee S.E."/>
            <person name="Jeon J."/>
            <person name="Kim H."/>
            <person name="Choi G."/>
            <person name="Song H."/>
            <person name="Lee J."/>
            <person name="Lee S.C."/>
            <person name="Kwon J.K."/>
            <person name="Lee H.Y."/>
            <person name="Koo N."/>
            <person name="Hong Y."/>
            <person name="Kim R.W."/>
            <person name="Kang W.H."/>
            <person name="Huh J.H."/>
            <person name="Kang B.C."/>
            <person name="Yang T.J."/>
            <person name="Lee Y.H."/>
            <person name="Bennetzen J.L."/>
            <person name="Choi D."/>
        </authorList>
    </citation>
    <scope>NUCLEOTIDE SEQUENCE [LARGE SCALE GENOMIC DNA]</scope>
    <source>
        <strain evidence="3">cv. PBC81</strain>
    </source>
</reference>
<evidence type="ECO:0000313" key="3">
    <source>
        <dbReference type="Proteomes" id="UP000224567"/>
    </source>
</evidence>
<evidence type="ECO:0000313" key="2">
    <source>
        <dbReference type="EMBL" id="PHT45625.1"/>
    </source>
</evidence>
<gene>
    <name evidence="2" type="ORF">CQW23_14783</name>
</gene>